<reference evidence="1 2" key="1">
    <citation type="journal article" date="2011" name="Proc. Natl. Acad. Sci. U.S.A.">
        <title>Genetic diversity and population structure of the endangered marsupial Sarcophilus harrisii (Tasmanian devil).</title>
        <authorList>
            <person name="Miller W."/>
            <person name="Hayes V.M."/>
            <person name="Ratan A."/>
            <person name="Petersen D.C."/>
            <person name="Wittekindt N.E."/>
            <person name="Miller J."/>
            <person name="Walenz B."/>
            <person name="Knight J."/>
            <person name="Qi J."/>
            <person name="Zhao F."/>
            <person name="Wang Q."/>
            <person name="Bedoya-Reina O.C."/>
            <person name="Katiyar N."/>
            <person name="Tomsho L.P."/>
            <person name="Kasson L.M."/>
            <person name="Hardie R.A."/>
            <person name="Woodbridge P."/>
            <person name="Tindall E.A."/>
            <person name="Bertelsen M.F."/>
            <person name="Dixon D."/>
            <person name="Pyecroft S."/>
            <person name="Helgen K.M."/>
            <person name="Lesk A.M."/>
            <person name="Pringle T.H."/>
            <person name="Patterson N."/>
            <person name="Zhang Y."/>
            <person name="Kreiss A."/>
            <person name="Woods G.M."/>
            <person name="Jones M.E."/>
            <person name="Schuster S.C."/>
        </authorList>
    </citation>
    <scope>NUCLEOTIDE SEQUENCE [LARGE SCALE GENOMIC DNA]</scope>
</reference>
<evidence type="ECO:0000313" key="1">
    <source>
        <dbReference type="Ensembl" id="ENSSHAP00000001515.1"/>
    </source>
</evidence>
<evidence type="ECO:0000313" key="2">
    <source>
        <dbReference type="Proteomes" id="UP000007648"/>
    </source>
</evidence>
<dbReference type="GO" id="GO:0005886">
    <property type="term" value="C:plasma membrane"/>
    <property type="evidence" value="ECO:0007669"/>
    <property type="project" value="Ensembl"/>
</dbReference>
<dbReference type="CTD" id="138255"/>
<organism evidence="1 2">
    <name type="scientific">Sarcophilus harrisii</name>
    <name type="common">Tasmanian devil</name>
    <name type="synonym">Sarcophilus laniarius</name>
    <dbReference type="NCBI Taxonomy" id="9305"/>
    <lineage>
        <taxon>Eukaryota</taxon>
        <taxon>Metazoa</taxon>
        <taxon>Chordata</taxon>
        <taxon>Craniata</taxon>
        <taxon>Vertebrata</taxon>
        <taxon>Euteleostomi</taxon>
        <taxon>Mammalia</taxon>
        <taxon>Metatheria</taxon>
        <taxon>Dasyuromorphia</taxon>
        <taxon>Dasyuridae</taxon>
        <taxon>Sarcophilus</taxon>
    </lineage>
</organism>
<dbReference type="InterPro" id="IPR027905">
    <property type="entry name" value="CFAP95"/>
</dbReference>
<dbReference type="AlphaFoldDB" id="G3VEB1"/>
<dbReference type="Proteomes" id="UP000007648">
    <property type="component" value="Unassembled WGS sequence"/>
</dbReference>
<dbReference type="KEGG" id="shr:100924368"/>
<dbReference type="GeneID" id="100924368"/>
<reference evidence="1" key="3">
    <citation type="submission" date="2025-09" db="UniProtKB">
        <authorList>
            <consortium name="Ensembl"/>
        </authorList>
    </citation>
    <scope>IDENTIFICATION</scope>
</reference>
<accession>G3VEB1</accession>
<dbReference type="GeneTree" id="ENSGT00390000014593"/>
<sequence length="222" mass="25920">MGTPSCRGYLELGPTDVLERKGSLTMRSHHMKYSKPVLMHRWDIDREGNPKAGDTDEYPVDSKNLCNSSYRRFGTKDAMPWKSETHEQMEQRHVNKEFVERRSLLLLNNDTFDSGIVERDLGLPRKGFGALFPRHPQDRRKMEYMTTYREDYVPPYDYSKVLQPLQDIYSTVHRKCCSQFTDVEGYKRIGIHSWQDESGIYSNANVKQIIFPSVNPIPPILK</sequence>
<dbReference type="Ensembl" id="ENSSHAT00000001531.2">
    <property type="protein sequence ID" value="ENSSHAP00000001515.1"/>
    <property type="gene ID" value="ENSSHAG00000001352.2"/>
</dbReference>
<dbReference type="HOGENOM" id="CLU_108076_0_0_1"/>
<dbReference type="eggNOG" id="ENOG502R194">
    <property type="taxonomic scope" value="Eukaryota"/>
</dbReference>
<dbReference type="GO" id="GO:0005879">
    <property type="term" value="C:axonemal microtubule"/>
    <property type="evidence" value="ECO:0007669"/>
    <property type="project" value="Ensembl"/>
</dbReference>
<reference evidence="1" key="2">
    <citation type="submission" date="2025-08" db="UniProtKB">
        <authorList>
            <consortium name="Ensembl"/>
        </authorList>
    </citation>
    <scope>IDENTIFICATION</scope>
</reference>
<dbReference type="Pfam" id="PF15139">
    <property type="entry name" value="CFAP95"/>
    <property type="match status" value="1"/>
</dbReference>
<dbReference type="STRING" id="9305.ENSSHAP00000001515"/>
<proteinExistence type="predicted"/>
<dbReference type="PANTHER" id="PTHR35069">
    <property type="entry name" value="PROTEIN C9ORF135"/>
    <property type="match status" value="1"/>
</dbReference>
<dbReference type="OrthoDB" id="309575at2759"/>
<protein>
    <submittedName>
        <fullName evidence="1">Cilia and flagella associated protein 95</fullName>
    </submittedName>
</protein>
<dbReference type="InParanoid" id="G3VEB1"/>
<keyword evidence="2" id="KW-1185">Reference proteome</keyword>
<dbReference type="FunCoup" id="G3VEB1">
    <property type="interactions" value="4"/>
</dbReference>
<gene>
    <name evidence="1" type="primary">CFAP95</name>
</gene>
<name>G3VEB1_SARHA</name>
<dbReference type="PANTHER" id="PTHR35069:SF1">
    <property type="entry name" value="CILIA- AND FLAGELLA-ASSOCIATED PROTEIN 95"/>
    <property type="match status" value="1"/>
</dbReference>
<dbReference type="OMA" id="DWCSSRQ"/>